<feature type="region of interest" description="Disordered" evidence="1">
    <location>
        <begin position="44"/>
        <end position="72"/>
    </location>
</feature>
<evidence type="ECO:0000256" key="1">
    <source>
        <dbReference type="SAM" id="MobiDB-lite"/>
    </source>
</evidence>
<evidence type="ECO:0000313" key="3">
    <source>
        <dbReference type="Proteomes" id="UP000005237"/>
    </source>
</evidence>
<feature type="compositionally biased region" description="Basic and acidic residues" evidence="1">
    <location>
        <begin position="3120"/>
        <end position="3139"/>
    </location>
</feature>
<feature type="region of interest" description="Disordered" evidence="1">
    <location>
        <begin position="3173"/>
        <end position="3201"/>
    </location>
</feature>
<organism evidence="2 3">
    <name type="scientific">Caenorhabditis japonica</name>
    <dbReference type="NCBI Taxonomy" id="281687"/>
    <lineage>
        <taxon>Eukaryota</taxon>
        <taxon>Metazoa</taxon>
        <taxon>Ecdysozoa</taxon>
        <taxon>Nematoda</taxon>
        <taxon>Chromadorea</taxon>
        <taxon>Rhabditida</taxon>
        <taxon>Rhabditina</taxon>
        <taxon>Rhabditomorpha</taxon>
        <taxon>Rhabditoidea</taxon>
        <taxon>Rhabditidae</taxon>
        <taxon>Peloderinae</taxon>
        <taxon>Caenorhabditis</taxon>
    </lineage>
</organism>
<feature type="region of interest" description="Disordered" evidence="1">
    <location>
        <begin position="2562"/>
        <end position="2603"/>
    </location>
</feature>
<feature type="region of interest" description="Disordered" evidence="1">
    <location>
        <begin position="2127"/>
        <end position="2154"/>
    </location>
</feature>
<reference evidence="2" key="2">
    <citation type="submission" date="2022-06" db="UniProtKB">
        <authorList>
            <consortium name="EnsemblMetazoa"/>
        </authorList>
    </citation>
    <scope>IDENTIFICATION</scope>
    <source>
        <strain evidence="2">DF5081</strain>
    </source>
</reference>
<feature type="region of interest" description="Disordered" evidence="1">
    <location>
        <begin position="3071"/>
        <end position="3094"/>
    </location>
</feature>
<evidence type="ECO:0000313" key="2">
    <source>
        <dbReference type="EnsemblMetazoa" id="CJA05788.1"/>
    </source>
</evidence>
<proteinExistence type="predicted"/>
<feature type="region of interest" description="Disordered" evidence="1">
    <location>
        <begin position="3217"/>
        <end position="3469"/>
    </location>
</feature>
<sequence>MDPASGRHYDEFNPFIIIFRPTHLKAADELEKPVAEQLDENVMPDFEFDEDDASPSEEDLPWCPEEPEEVTSSDCETSDLSLLSTTQLIELKQKCKVTAPPDRLKLIEKLILIKTNGPVPSTTDRAKAGPPTFFPNCSTSPSDLKSAARIEQFRKECPCENETSKMSTSEFVRFKNECLDQIEVPGRPFIRKNSRCSKLQNMMDSMSKDEYEKFEKDCLVKPKFEFTKILVVKKDPACIRVNQTTLGKMELKEYKEKCVILKSCDDIDQTTLTGERLTQYNILCPKVIRKTINLCDTINPDSLDDEEFEEYKSKCFFISIDFCDSASKNLDSLNDEDYEKYRRECLKKETRMDCENVKKDELNDEEYKKYEKECVKTIDCSNVNPDTLNDVEYEKYEKDCFPKEKKPFNCATVNPEKLSRKAFRLFQKECNADSPDCSGIDVRALSSEEFEEHKRKCQTVKRFNCSDTALDTENMTKEEYEAYLFECPRPKVNPIDCNSVQPNELSGKQLEKYRKECVKKIPECDDVDVYKLSVKEYREYKKRCSKEISCENINLDELSEREYALYKDKCSPIHADVTTPTFKSIEVTEPADDSECDGVDTDNMSDEQYDAYQAKCFPDEKVRLEKKVIIPKIYGEKGKSCKEVDTDKMTLEEYNEYQKTCGEESDHDCAAVEPKTLTREAFLAYLERCGNHYDNICTETNINNLTSIQFDDYKRNCLSPKTPTKELSNPPNGKSPINCTNVNVEKLSDVEYSEYKKNCEKSRSKPCDMTNTEDLSSEEYAAHKKRCGQEKRVPKEKVIVTKKVIIKTPTGVTVKNCSDIEVDKLSDEEYKEYKINCLPPKRKTLDCEDEDVNQMTSAEYEDYKRRCETKRSERPVVPESPERVPKEKVIVTKKVIIKTPTGVTVKNCSEIEVDKLSDEEYKEYKINCLPPKRKTLDCEDEDVNQMTSAEYEDYKRRCVTERSERPVVPESAERVPKEKVVVTKKVIIKTPTGVTVKNCSEIEIDKLSDEEYKEYKINCLPPKRKTLDCEDEDVNQMTSAEYEDYKRRCETKRSERPVVPESPERVPKEKVIVTKKVIIKTPTGVTVKNCSDIEVDKLSDEEYKEYKINCLPPKRKTLDCEDEDVNQMTSAEYEDYKRRCVTKRPERPVVPESPERVPKEKVIVTKKVIIKTPTGVTVKNCSDIEVDKLSDEEYKEYKINCLPPKRKTLDCEDEDVNQMTSAEYEDYKRRCETKRSERPVVPESPERVPKEKVIVTKKVIIKTPTGVTVKNCSEIEVDKLSDEEYKEYKINCLPPKRKTLDCEDEDVNQMTSAEYEDYKRRCVTERSERPVVPESAERVPKEKVVVTKKVIIKTPTGVTVKNCSEIEIDKLSDEEYKEYKINCLPPKRKTLDCEDEDVNQMTSAEYEDYKRRCVTERSERPVVPESPERVPKEKVIVTKKVIIKTPTGVTVKNCSEIEVDKLSDEEYKEYKINCLPPKRKTLDCEDEDVNQMTSAEYEDYKRRCVTERSERPVVPESAERVPKEKVVVTKKVIIKTPTGVTVKNCSEIEVDKLSDEEFKEYKINCLPPKRKTLDCEDEDINHDDLSRIRRLQEKVNIKIEELSDKEFRDYKKRCGQKKPQQNVKPPRDTKFNSCSSVNVTKLSDDEFAKYREMCRTRKVINPVVPNNEKPCSEVNIEELNAEEYASYKQRCRQRIKPENPDSSETPACSNVRVEELSAEEYAVYKKRCMQNPLPEDDNCSKIDVSTLSVSEYRRYRKRCPEIHKKIVVNREKIVKIIPEIPFEGDRCLNRDVNKMNDRELREFRKHCGEFRKTFQFNCNADVSKMSDREFIKFRKACGKKKWNCETTDAESLSDEDYEKFSEKCGHQKLDYCRRAKIEQMDSEEYAQFKKKCGSIKIKTSSDSCIDVKVEELTKEEYIAYKAKCLKNPSSTRKERRRINCSVVDSSQLSTEELAEFKKHCKVSVQTDRYRPGENIILTKKVKVHTEKEEFSCYDQDVDRMTDEEYAEFEKICLQAPHFRYDCSTVDNTILTREEYAEYQKKCQVKITPEPVKLVQKLIIKKNATKVKDGCYDRDVEIMSDEEYSEYEVRCLGLPPRKIERKSTIDCHNVDFSKISFAEIEETIRKCRSRETASTPAPPRRRQSLRCSDGNPDKMNDNEYQKWVRECQKAPEKIELKRILFIDGAVTSTPLPMRGGQTLKVEKMKIARKTRPDDDESSPEGSENFRVRVNTLTPKEIRTEVPDDDSESEAGVVLVKKATQRIPRRRRPSGYDEDENERGVIKVNKMVMKTGRREPDVNDYEEQEEILRRPRVKIGPREEVVLISVTKRHRHPYRPKNRPIEDEPMEIVKLSKNIRHPEKVLREVRIRKNFGIDIVGKEPNVEEVGTPEFKITRKTVMVPHRIRKLKPTTTTTTTTAEPEYYYDEEEVPQVVVQVKVKQSIRPIPKHMRPVDDDEEFVDVKEDQPQSYTEYEGFVKVRIAPRKIQRRPRFMDSEEEPEIREVTRKVVMQPGGEYDDLKGVKLQSHRKILIPKNQRKEYPEDVERVVTVVKKFKVMKIGEDEKENKKFDEHDGEDDGQIIVRNEKRKYPSERKRPDDDEEAEEFVEGRVVVKRKTSKKLGSLPLITEENSQFRKIGGSVEEEEKTRRRSSVEILEKDEKQRRRQRNDNEQELRRRKGRQENVEAEKIVNRSKKIKSLETDEDDVPEQESVILSKTKVLRFDQRPDEVLDENYENEDIRLKRRKLYRIGREGDDVGDDQDGVIVKIAKKKVIRFGPDGRRVPEDQSEEVIKEIKKIKISGNNNDNLEEDNEIEKRKKEVFTSSPKFLRLRKGSKLTNNESDEVDGEVVKVISKKRRYRIGPNGEKQFIEDEENSDKTLVSRNPIKEKEEMDMMEPSIERRRIFYKTGPDGKKHIIRTETIGGDEDQKNRGVLETKKHTMPLHDEEENENLQMNKRFFKLVNGKKVSIGKDEYDIIKKRKQSSKLIKADKLEEQDGEKITVVKKKISGINNDHSEKDGEKEKWTKETFPTSTKFLKIRKSLSLPNNDVDGVDDEEVKLVSKKIRYRIGPNGKRYLIENEGSSEKKKSVRHHPMEGEDMQITKSAIKGRRIFYKKGPDGKKRIIRTETIEGGRDQKNHGVPRQDENNDEITSANKKYFKIENGKKVSVGKEEYETIQKQKKRRELLGTKEHTYSPEPLEQAEKESKDVKVEKNILIKKNQNEKMFKTIKQRDNSETNKHSSQFLKLRENSKLIDDEADNATGEEIKLMSRKRHYRIGRNGKKHLIDSKAKSATGNSRESFEDGENKSEHKNSQEMSEQEMEESEDDQASSESNSRSKDVDSVQQDSAKKLKPTALIEPGFLKGGFQDPVNESYDDDSNGDDSKDDDNGNDVEYSKRRKRKILEDVNLGDVLRGRTREGQDESSSNELPIVGSTRSKKSTEEKPMSQNQDNKARKYPGDQSLRMAGKSEEDVPEAQ</sequence>
<accession>A0A8R1DMR1</accession>
<dbReference type="EnsemblMetazoa" id="CJA05788.1">
    <property type="protein sequence ID" value="CJA05788.1"/>
    <property type="gene ID" value="WBGene00124992"/>
</dbReference>
<feature type="compositionally biased region" description="Basic residues" evidence="1">
    <location>
        <begin position="3262"/>
        <end position="3276"/>
    </location>
</feature>
<feature type="compositionally biased region" description="Basic and acidic residues" evidence="1">
    <location>
        <begin position="2579"/>
        <end position="2593"/>
    </location>
</feature>
<name>A0A8R1DMR1_CAEJA</name>
<feature type="compositionally biased region" description="Acidic residues" evidence="1">
    <location>
        <begin position="46"/>
        <end position="71"/>
    </location>
</feature>
<feature type="region of interest" description="Disordered" evidence="1">
    <location>
        <begin position="2206"/>
        <end position="2225"/>
    </location>
</feature>
<reference evidence="3" key="1">
    <citation type="submission" date="2010-08" db="EMBL/GenBank/DDBJ databases">
        <authorList>
            <consortium name="Caenorhabditis japonica Sequencing Consortium"/>
            <person name="Wilson R.K."/>
        </authorList>
    </citation>
    <scope>NUCLEOTIDE SEQUENCE [LARGE SCALE GENOMIC DNA]</scope>
    <source>
        <strain evidence="3">DF5081</strain>
    </source>
</reference>
<feature type="compositionally biased region" description="Acidic residues" evidence="1">
    <location>
        <begin position="3366"/>
        <end position="3383"/>
    </location>
</feature>
<feature type="region of interest" description="Disordered" evidence="1">
    <location>
        <begin position="3120"/>
        <end position="3149"/>
    </location>
</feature>
<feature type="compositionally biased region" description="Basic and acidic residues" evidence="1">
    <location>
        <begin position="3178"/>
        <end position="3187"/>
    </location>
</feature>
<feature type="compositionally biased region" description="Basic and acidic residues" evidence="1">
    <location>
        <begin position="3217"/>
        <end position="3232"/>
    </location>
</feature>
<feature type="compositionally biased region" description="Acidic residues" evidence="1">
    <location>
        <begin position="3310"/>
        <end position="3322"/>
    </location>
</feature>
<dbReference type="Proteomes" id="UP000005237">
    <property type="component" value="Unassembled WGS sequence"/>
</dbReference>
<feature type="compositionally biased region" description="Basic and acidic residues" evidence="1">
    <location>
        <begin position="2640"/>
        <end position="2681"/>
    </location>
</feature>
<keyword evidence="3" id="KW-1185">Reference proteome</keyword>
<feature type="region of interest" description="Disordered" evidence="1">
    <location>
        <begin position="2616"/>
        <end position="2681"/>
    </location>
</feature>
<feature type="compositionally biased region" description="Basic and acidic residues" evidence="1">
    <location>
        <begin position="3292"/>
        <end position="3306"/>
    </location>
</feature>
<feature type="compositionally biased region" description="Basic and acidic residues" evidence="1">
    <location>
        <begin position="3239"/>
        <end position="3248"/>
    </location>
</feature>
<protein>
    <submittedName>
        <fullName evidence="2">Uncharacterized protein</fullName>
    </submittedName>
</protein>